<dbReference type="Pfam" id="PF00665">
    <property type="entry name" value="rve"/>
    <property type="match status" value="1"/>
</dbReference>
<dbReference type="PANTHER" id="PTHR37984">
    <property type="entry name" value="PROTEIN CBG26694"/>
    <property type="match status" value="1"/>
</dbReference>
<dbReference type="EC" id="2.7.7.49" evidence="1"/>
<keyword evidence="2" id="KW-0862">Zinc</keyword>
<evidence type="ECO:0000259" key="6">
    <source>
        <dbReference type="PROSITE" id="PS50994"/>
    </source>
</evidence>
<reference evidence="7 8" key="1">
    <citation type="submission" date="2023-09" db="EMBL/GenBank/DDBJ databases">
        <title>Nesidiocoris tenuis whole genome shotgun sequence.</title>
        <authorList>
            <person name="Shibata T."/>
            <person name="Shimoda M."/>
            <person name="Kobayashi T."/>
            <person name="Uehara T."/>
        </authorList>
    </citation>
    <scope>NUCLEOTIDE SEQUENCE [LARGE SCALE GENOMIC DNA]</scope>
    <source>
        <strain evidence="7 8">Japan</strain>
    </source>
</reference>
<feature type="region of interest" description="Disordered" evidence="3">
    <location>
        <begin position="44"/>
        <end position="65"/>
    </location>
</feature>
<feature type="compositionally biased region" description="Low complexity" evidence="3">
    <location>
        <begin position="1121"/>
        <end position="1131"/>
    </location>
</feature>
<dbReference type="Gene3D" id="1.10.340.70">
    <property type="match status" value="1"/>
</dbReference>
<dbReference type="InterPro" id="IPR041588">
    <property type="entry name" value="Integrase_H2C2"/>
</dbReference>
<keyword evidence="8" id="KW-1185">Reference proteome</keyword>
<dbReference type="Pfam" id="PF00078">
    <property type="entry name" value="RVT_1"/>
    <property type="match status" value="1"/>
</dbReference>
<dbReference type="SUPFAM" id="SSF50630">
    <property type="entry name" value="Acid proteases"/>
    <property type="match status" value="1"/>
</dbReference>
<feature type="compositionally biased region" description="Basic and acidic residues" evidence="3">
    <location>
        <begin position="1087"/>
        <end position="1103"/>
    </location>
</feature>
<dbReference type="InterPro" id="IPR043502">
    <property type="entry name" value="DNA/RNA_pol_sf"/>
</dbReference>
<gene>
    <name evidence="7" type="ORF">NTJ_01148</name>
</gene>
<dbReference type="InterPro" id="IPR021109">
    <property type="entry name" value="Peptidase_aspartic_dom_sf"/>
</dbReference>
<dbReference type="PROSITE" id="PS50158">
    <property type="entry name" value="ZF_CCHC"/>
    <property type="match status" value="1"/>
</dbReference>
<dbReference type="PROSITE" id="PS50878">
    <property type="entry name" value="RT_POL"/>
    <property type="match status" value="1"/>
</dbReference>
<dbReference type="Proteomes" id="UP001307889">
    <property type="component" value="Chromosome 1"/>
</dbReference>
<dbReference type="InterPro" id="IPR012337">
    <property type="entry name" value="RNaseH-like_sf"/>
</dbReference>
<dbReference type="PANTHER" id="PTHR37984:SF9">
    <property type="entry name" value="INTEGRASE CATALYTIC DOMAIN-CONTAINING PROTEIN"/>
    <property type="match status" value="1"/>
</dbReference>
<evidence type="ECO:0000256" key="2">
    <source>
        <dbReference type="PROSITE-ProRule" id="PRU00047"/>
    </source>
</evidence>
<proteinExistence type="predicted"/>
<dbReference type="Gene3D" id="3.30.70.270">
    <property type="match status" value="2"/>
</dbReference>
<name>A0ABN7ADM1_9HEMI</name>
<dbReference type="Gene3D" id="3.10.10.10">
    <property type="entry name" value="HIV Type 1 Reverse Transcriptase, subunit A, domain 1"/>
    <property type="match status" value="1"/>
</dbReference>
<accession>A0ABN7ADM1</accession>
<dbReference type="EMBL" id="AP028909">
    <property type="protein sequence ID" value="BES88342.1"/>
    <property type="molecule type" value="Genomic_DNA"/>
</dbReference>
<evidence type="ECO:0000313" key="7">
    <source>
        <dbReference type="EMBL" id="BES88342.1"/>
    </source>
</evidence>
<sequence length="1179" mass="134340">MDPTLTLETARKKATIAERIKNQQKSLRENIHEIEINAVKKNPAQKAYRAHNPVARDNRTSESENPRRFQIKQCYRCNMIGHLKKMCKSKYVNEVHGSDTGNSSDEEYYVNAIQHGKKVSSWNVDIKVDSKPISFKIDTGAECSILKWEDFSKLPSARITNSDVTLFGPGKEPLDIAGKVRVLCEYNKKNITGKFYVASPEKEYESLLGLPEIAALQLINWEQTNTDSMQRSIRAVSVKNEALNKICQQYPSLFSGIGQVKEPYEIKLAEGAKPYAITCPRRVPIALRQQVKQEIDRLLKIGIIEPIDEPTDWCAGMVTVPKPNNQVRICVDLTKLNQNIKREKFLLPKVEESLALIGEKARIFSKLDARNGYWQIPITKESAKLTTFLTPFGRFFFKRLPMGLSSSAEHYERKMRETLAGIEGVVSLQDDALIFGENQKQHDERLHTVLKKLKHAGITLNREKCVISVNRVKFLGHIVSDKGVEVDMDKVEAVLKFKTPENISDIRSFLGLVAQHSKFLPNYSEISKPLRDLLIKDNDWTWDHAQKVSFEKLKQIVTKTPVLAFFDPNLDTRVTSDACNHGIGGLIEQRQTDGVWRPVSFCSRSLSDTEKRYAVLEKEALAATWVSERFEDYLTGIKYKMIVDHKPLVSLLGEKDLDKLTARVQRFRMRLMRFNFQVEYQPGKILASADALSRYPVGKPEPLDLRFEKNMSASISLITSKINCSDLNIEKVREAQAVDLTSVELMKCIQQGWPKSAEQNPLTTNFFKVRGNLAYLDGLILYGERLYIPHTLRPFILSRLHIGHLGIEKCRRRARAAVWWPNLNNDVSSYIAACDICMKYSTNPIEPMIKTDFPTEAWREVGADVGYHDGKTYLLLQDYFSRYPEIVTLKSITSKAVIEACKSIFSRHGIPVVLRVDAGSQFTSKEFQQYAESWNIRVNVGSPKHSRSNGLAESGEKTIKKLLKKEVDIYQGLLAYRSAPLESGLSPAELLMGRRIRTMIPQMNLSSNKEKEIFEKETRLKSRQELNFNRRHKVRDLNPLSPGEHVWIPDANQQGTVIGTSEYPRSYMVKTDNGIYRRNRGSINARRHTDVRPDSQREEEDHQPSPVEDSEITDTVPPNSVPATPTKTPPVASEPNEVECPVSRPETHPTRIYTRSGRLVKKPQRLGYDDPVDPVRRMS</sequence>
<dbReference type="CDD" id="cd09274">
    <property type="entry name" value="RNase_HI_RT_Ty3"/>
    <property type="match status" value="1"/>
</dbReference>
<dbReference type="InterPro" id="IPR001878">
    <property type="entry name" value="Znf_CCHC"/>
</dbReference>
<dbReference type="InterPro" id="IPR041577">
    <property type="entry name" value="RT_RNaseH_2"/>
</dbReference>
<feature type="domain" description="Integrase catalytic" evidence="6">
    <location>
        <begin position="840"/>
        <end position="1018"/>
    </location>
</feature>
<dbReference type="SUPFAM" id="SSF56672">
    <property type="entry name" value="DNA/RNA polymerases"/>
    <property type="match status" value="1"/>
</dbReference>
<dbReference type="Pfam" id="PF17921">
    <property type="entry name" value="Integrase_H2C2"/>
    <property type="match status" value="1"/>
</dbReference>
<protein>
    <recommendedName>
        <fullName evidence="1">RNA-directed DNA polymerase</fullName>
        <ecNumber evidence="1">2.7.7.49</ecNumber>
    </recommendedName>
</protein>
<dbReference type="Gene3D" id="2.40.70.10">
    <property type="entry name" value="Acid Proteases"/>
    <property type="match status" value="1"/>
</dbReference>
<dbReference type="InterPro" id="IPR043128">
    <property type="entry name" value="Rev_trsase/Diguanyl_cyclase"/>
</dbReference>
<organism evidence="7 8">
    <name type="scientific">Nesidiocoris tenuis</name>
    <dbReference type="NCBI Taxonomy" id="355587"/>
    <lineage>
        <taxon>Eukaryota</taxon>
        <taxon>Metazoa</taxon>
        <taxon>Ecdysozoa</taxon>
        <taxon>Arthropoda</taxon>
        <taxon>Hexapoda</taxon>
        <taxon>Insecta</taxon>
        <taxon>Pterygota</taxon>
        <taxon>Neoptera</taxon>
        <taxon>Paraneoptera</taxon>
        <taxon>Hemiptera</taxon>
        <taxon>Heteroptera</taxon>
        <taxon>Panheteroptera</taxon>
        <taxon>Cimicomorpha</taxon>
        <taxon>Miridae</taxon>
        <taxon>Dicyphina</taxon>
        <taxon>Nesidiocoris</taxon>
    </lineage>
</organism>
<dbReference type="InterPro" id="IPR050951">
    <property type="entry name" value="Retrovirus_Pol_polyprotein"/>
</dbReference>
<keyword evidence="2" id="KW-0863">Zinc-finger</keyword>
<dbReference type="SUPFAM" id="SSF53098">
    <property type="entry name" value="Ribonuclease H-like"/>
    <property type="match status" value="1"/>
</dbReference>
<evidence type="ECO:0000313" key="8">
    <source>
        <dbReference type="Proteomes" id="UP001307889"/>
    </source>
</evidence>
<evidence type="ECO:0000256" key="1">
    <source>
        <dbReference type="ARBA" id="ARBA00012493"/>
    </source>
</evidence>
<dbReference type="PROSITE" id="PS50994">
    <property type="entry name" value="INTEGRASE"/>
    <property type="match status" value="1"/>
</dbReference>
<dbReference type="Gene3D" id="3.30.420.10">
    <property type="entry name" value="Ribonuclease H-like superfamily/Ribonuclease H"/>
    <property type="match status" value="1"/>
</dbReference>
<keyword evidence="2" id="KW-0479">Metal-binding</keyword>
<dbReference type="InterPro" id="IPR000477">
    <property type="entry name" value="RT_dom"/>
</dbReference>
<dbReference type="CDD" id="cd01647">
    <property type="entry name" value="RT_LTR"/>
    <property type="match status" value="1"/>
</dbReference>
<feature type="domain" description="CCHC-type" evidence="4">
    <location>
        <begin position="74"/>
        <end position="89"/>
    </location>
</feature>
<feature type="compositionally biased region" description="Basic and acidic residues" evidence="3">
    <location>
        <begin position="54"/>
        <end position="65"/>
    </location>
</feature>
<dbReference type="InterPro" id="IPR001584">
    <property type="entry name" value="Integrase_cat-core"/>
</dbReference>
<evidence type="ECO:0000259" key="5">
    <source>
        <dbReference type="PROSITE" id="PS50878"/>
    </source>
</evidence>
<feature type="domain" description="Reverse transcriptase" evidence="5">
    <location>
        <begin position="301"/>
        <end position="479"/>
    </location>
</feature>
<evidence type="ECO:0000256" key="3">
    <source>
        <dbReference type="SAM" id="MobiDB-lite"/>
    </source>
</evidence>
<evidence type="ECO:0000259" key="4">
    <source>
        <dbReference type="PROSITE" id="PS50158"/>
    </source>
</evidence>
<feature type="region of interest" description="Disordered" evidence="3">
    <location>
        <begin position="1078"/>
        <end position="1179"/>
    </location>
</feature>
<dbReference type="Pfam" id="PF17919">
    <property type="entry name" value="RT_RNaseH_2"/>
    <property type="match status" value="1"/>
</dbReference>
<dbReference type="InterPro" id="IPR036397">
    <property type="entry name" value="RNaseH_sf"/>
</dbReference>